<feature type="compositionally biased region" description="Polar residues" evidence="5">
    <location>
        <begin position="244"/>
        <end position="260"/>
    </location>
</feature>
<dbReference type="InterPro" id="IPR027104">
    <property type="entry name" value="Prp3"/>
</dbReference>
<name>A0AAU9R895_THLAR</name>
<dbReference type="AlphaFoldDB" id="A0AAU9R895"/>
<keyword evidence="4" id="KW-0539">Nucleus</keyword>
<feature type="region of interest" description="Disordered" evidence="5">
    <location>
        <begin position="295"/>
        <end position="318"/>
    </location>
</feature>
<reference evidence="8 9" key="1">
    <citation type="submission" date="2022-03" db="EMBL/GenBank/DDBJ databases">
        <authorList>
            <person name="Nunn A."/>
            <person name="Chopra R."/>
            <person name="Nunn A."/>
            <person name="Contreras Garrido A."/>
        </authorList>
    </citation>
    <scope>NUCLEOTIDE SEQUENCE [LARGE SCALE GENOMIC DNA]</scope>
</reference>
<feature type="compositionally biased region" description="Basic and acidic residues" evidence="5">
    <location>
        <begin position="36"/>
        <end position="118"/>
    </location>
</feature>
<protein>
    <submittedName>
        <fullName evidence="8">Uncharacterized protein</fullName>
    </submittedName>
</protein>
<dbReference type="PANTHER" id="PTHR14212:SF0">
    <property type="entry name" value="U4_U6 SMALL NUCLEAR RIBONUCLEOPROTEIN PRP3"/>
    <property type="match status" value="1"/>
</dbReference>
<dbReference type="InterPro" id="IPR010541">
    <property type="entry name" value="Prp3_C"/>
</dbReference>
<dbReference type="Proteomes" id="UP000836841">
    <property type="component" value="Chromosome 1"/>
</dbReference>
<feature type="region of interest" description="Disordered" evidence="5">
    <location>
        <begin position="222"/>
        <end position="260"/>
    </location>
</feature>
<feature type="region of interest" description="Disordered" evidence="5">
    <location>
        <begin position="1"/>
        <end position="156"/>
    </location>
</feature>
<evidence type="ECO:0000256" key="3">
    <source>
        <dbReference type="ARBA" id="ARBA00023187"/>
    </source>
</evidence>
<dbReference type="GO" id="GO:0046540">
    <property type="term" value="C:U4/U6 x U5 tri-snRNP complex"/>
    <property type="evidence" value="ECO:0007669"/>
    <property type="project" value="InterPro"/>
</dbReference>
<comment type="subcellular location">
    <subcellularLocation>
        <location evidence="1">Nucleus</location>
    </subcellularLocation>
</comment>
<evidence type="ECO:0000256" key="4">
    <source>
        <dbReference type="ARBA" id="ARBA00023242"/>
    </source>
</evidence>
<accession>A0AAU9R895</accession>
<feature type="region of interest" description="Disordered" evidence="5">
    <location>
        <begin position="748"/>
        <end position="767"/>
    </location>
</feature>
<gene>
    <name evidence="8" type="ORF">TAV2_LOCUS60</name>
</gene>
<proteinExistence type="predicted"/>
<organism evidence="8 9">
    <name type="scientific">Thlaspi arvense</name>
    <name type="common">Field penny-cress</name>
    <dbReference type="NCBI Taxonomy" id="13288"/>
    <lineage>
        <taxon>Eukaryota</taxon>
        <taxon>Viridiplantae</taxon>
        <taxon>Streptophyta</taxon>
        <taxon>Embryophyta</taxon>
        <taxon>Tracheophyta</taxon>
        <taxon>Spermatophyta</taxon>
        <taxon>Magnoliopsida</taxon>
        <taxon>eudicotyledons</taxon>
        <taxon>Gunneridae</taxon>
        <taxon>Pentapetalae</taxon>
        <taxon>rosids</taxon>
        <taxon>malvids</taxon>
        <taxon>Brassicales</taxon>
        <taxon>Brassicaceae</taxon>
        <taxon>Thlaspideae</taxon>
        <taxon>Thlaspi</taxon>
    </lineage>
</organism>
<feature type="compositionally biased region" description="Acidic residues" evidence="5">
    <location>
        <begin position="753"/>
        <end position="765"/>
    </location>
</feature>
<dbReference type="EMBL" id="OU466857">
    <property type="protein sequence ID" value="CAH2034123.1"/>
    <property type="molecule type" value="Genomic_DNA"/>
</dbReference>
<evidence type="ECO:0000256" key="5">
    <source>
        <dbReference type="SAM" id="MobiDB-lite"/>
    </source>
</evidence>
<dbReference type="CDD" id="cd24162">
    <property type="entry name" value="Prp3_C"/>
    <property type="match status" value="1"/>
</dbReference>
<feature type="region of interest" description="Disordered" evidence="5">
    <location>
        <begin position="644"/>
        <end position="668"/>
    </location>
</feature>
<dbReference type="GO" id="GO:0000398">
    <property type="term" value="P:mRNA splicing, via spliceosome"/>
    <property type="evidence" value="ECO:0007669"/>
    <property type="project" value="InterPro"/>
</dbReference>
<feature type="domain" description="Pre-mRNA-splicing factor 3" evidence="7">
    <location>
        <begin position="432"/>
        <end position="659"/>
    </location>
</feature>
<keyword evidence="3" id="KW-0508">mRNA splicing</keyword>
<keyword evidence="9" id="KW-1185">Reference proteome</keyword>
<evidence type="ECO:0000256" key="2">
    <source>
        <dbReference type="ARBA" id="ARBA00022664"/>
    </source>
</evidence>
<dbReference type="PANTHER" id="PTHR14212">
    <property type="entry name" value="U4/U6-ASSOCIATED RNA SPLICING FACTOR-RELATED"/>
    <property type="match status" value="1"/>
</dbReference>
<dbReference type="Pfam" id="PF06544">
    <property type="entry name" value="Prp3_C"/>
    <property type="match status" value="1"/>
</dbReference>
<evidence type="ECO:0000256" key="1">
    <source>
        <dbReference type="ARBA" id="ARBA00004123"/>
    </source>
</evidence>
<evidence type="ECO:0000259" key="6">
    <source>
        <dbReference type="Pfam" id="PF06544"/>
    </source>
</evidence>
<feature type="compositionally biased region" description="Basic and acidic residues" evidence="5">
    <location>
        <begin position="129"/>
        <end position="149"/>
    </location>
</feature>
<dbReference type="Pfam" id="PF08572">
    <property type="entry name" value="PRP3"/>
    <property type="match status" value="1"/>
</dbReference>
<keyword evidence="2" id="KW-0507">mRNA processing</keyword>
<feature type="compositionally biased region" description="Basic and acidic residues" evidence="5">
    <location>
        <begin position="1"/>
        <end position="29"/>
    </location>
</feature>
<evidence type="ECO:0000313" key="8">
    <source>
        <dbReference type="EMBL" id="CAH2034123.1"/>
    </source>
</evidence>
<dbReference type="InterPro" id="IPR013881">
    <property type="entry name" value="Pre-mRNA_splic_Prp3_dom"/>
</dbReference>
<feature type="compositionally biased region" description="Polar residues" evidence="5">
    <location>
        <begin position="295"/>
        <end position="304"/>
    </location>
</feature>
<evidence type="ECO:0000259" key="7">
    <source>
        <dbReference type="Pfam" id="PF08572"/>
    </source>
</evidence>
<feature type="domain" description="Small nuclear ribonucleoprotein Prp3 C-terminal" evidence="6">
    <location>
        <begin position="684"/>
        <end position="814"/>
    </location>
</feature>
<evidence type="ECO:0000313" key="9">
    <source>
        <dbReference type="Proteomes" id="UP000836841"/>
    </source>
</evidence>
<sequence length="820" mass="91988">MDKGARYSRSNRDDRDRDSSVDHSPEHEGGRRHHVRDHDGDSKRRDSDHYRSSRRDDRDDERDRTNDRARNRGRSAERIEREGSREREKHHERSHERSKEKESRSKRKEREDENGNREGKKKSRFSDGGGERRSKFEDVATEHENRNAEVTEGSGAMNATSGVPIVSFYCLIFYCACDSSNIVLFKITSSLIASLASGAASYSSIASETSLAPSQTLRTKVSSISTTDENKGVSIVRSHEVPGKSSTDGRTSSTAGESSANLSLDPVAKAKKLLQMGKGLADRLKKLPLGTKSITEGSTHTRVPSLTPAVSAGTSSTSALPHSDFAGLGSLANPEALIILKRGQEKAASMGFIQDPQFAPQIPPMDTAVPQKPGKAPVLRVDALGREIDEHGNVISVTKPSNLSTLKVNINKQKKDAFQILKPQLEVDPEENPHYDPRMGIDKNKILRPKRMSFQFVEEGKWTRDAENLKLKSQYGEAKARELKVKQAHLAKAKDDINPNLIEVSERAPRKEKPKDPIPDVEWWDVNVLITGVYGDIADGTITDSDLKIEKLTHYIEHPRPIEPPAEAPPPPPQPLKLTKREHKKLRTQRRLAKEKEKQEMVRQGLLEPPKAKVKMSNLMKVLGSEATQDPTRLEKEIRTAAAEREQAHTDRNAARKLTPAEKREKKERKLFEDSTAVETTIVSVYKINKLSHPKARFKVEMNARQNRLTGCSVMTDGMSVVVVEGKSKAIKRYGKLMLKRINWEEAVKSEEKEGEEEDEEEEENGGNNKCWLVWQGSVAKPSFHRFHVQECLTDSAARKVFTDAGVAHYWDLAVNYTDD</sequence>